<dbReference type="RefSeq" id="WP_052114466.1">
    <property type="nucleotide sequence ID" value="NZ_CCSF01000001.1"/>
</dbReference>
<sequence>MNERLEWQTSLCSASFPAAAYEALCKRSAQSTPFNSLAWLRAAEQALQHGCTLHVLLLWQGDRLIGCLPLVRCPLRLLGMTVHEVRHLGHPLSDRIGLLVEVTNPYLLERALKAIRRRMPHARLQLNELPAIAAHQDLLGHWAMQSWQSEARTSCRVPEHRLSEEDRQEATGDTRYELRRARKRTQACGAIVERITPDGTTIAQCLQTLEAVEAASWKGDNGVGIFSPGPHRDWIIRALTSLAAEGHVRVVQLSLEGRCISYRLGLLDRGRLYDYNIAFLPEFASLGSGRLLLDEWFRWGLDEGWNYIDASRVSLHQSNHQLHERMTGQVEHLRWSFYSRRPSGVALGLAYRLWLLVKPALRAWRNRHATTRVGRSAVKQPSC</sequence>
<dbReference type="eggNOG" id="COG5653">
    <property type="taxonomic scope" value="Bacteria"/>
</dbReference>
<gene>
    <name evidence="2" type="ORF">BN1079_02248</name>
</gene>
<dbReference type="Proteomes" id="UP000053902">
    <property type="component" value="Unassembled WGS sequence"/>
</dbReference>
<reference evidence="2 3" key="1">
    <citation type="submission" date="2014-07" db="EMBL/GenBank/DDBJ databases">
        <authorList>
            <person name="Urmite Genomes Urmite Genomes"/>
        </authorList>
    </citation>
    <scope>NUCLEOTIDE SEQUENCE [LARGE SCALE GENOMIC DNA]</scope>
    <source>
        <strain evidence="2 3">20_BN</strain>
    </source>
</reference>
<dbReference type="Pfam" id="PF13480">
    <property type="entry name" value="Acetyltransf_6"/>
    <property type="match status" value="1"/>
</dbReference>
<evidence type="ECO:0000313" key="3">
    <source>
        <dbReference type="Proteomes" id="UP000053902"/>
    </source>
</evidence>
<protein>
    <submittedName>
        <fullName evidence="2">Cellulose biosynthesis protein</fullName>
    </submittedName>
</protein>
<dbReference type="InterPro" id="IPR016181">
    <property type="entry name" value="Acyl_CoA_acyltransferase"/>
</dbReference>
<proteinExistence type="predicted"/>
<dbReference type="AlphaFoldDB" id="A0A078LR37"/>
<dbReference type="SUPFAM" id="SSF55729">
    <property type="entry name" value="Acyl-CoA N-acyltransferases (Nat)"/>
    <property type="match status" value="1"/>
</dbReference>
<dbReference type="HOGENOM" id="CLU_728917_0_0_6"/>
<feature type="domain" description="BioF2-like acetyltransferase" evidence="1">
    <location>
        <begin position="173"/>
        <end position="310"/>
    </location>
</feature>
<name>A0A078LR37_9PSED</name>
<keyword evidence="3" id="KW-1185">Reference proteome</keyword>
<accession>A0A078LR37</accession>
<dbReference type="EMBL" id="CCSF01000001">
    <property type="protein sequence ID" value="CDZ94918.1"/>
    <property type="molecule type" value="Genomic_DNA"/>
</dbReference>
<organism evidence="2 3">
    <name type="scientific">Pseudomonas saudiphocaensis</name>
    <dbReference type="NCBI Taxonomy" id="1499686"/>
    <lineage>
        <taxon>Bacteria</taxon>
        <taxon>Pseudomonadati</taxon>
        <taxon>Pseudomonadota</taxon>
        <taxon>Gammaproteobacteria</taxon>
        <taxon>Pseudomonadales</taxon>
        <taxon>Pseudomonadaceae</taxon>
        <taxon>Pseudomonas</taxon>
    </lineage>
</organism>
<dbReference type="STRING" id="1499686.BN1079_02248"/>
<evidence type="ECO:0000259" key="1">
    <source>
        <dbReference type="Pfam" id="PF13480"/>
    </source>
</evidence>
<dbReference type="Gene3D" id="3.40.630.30">
    <property type="match status" value="1"/>
</dbReference>
<dbReference type="OrthoDB" id="6984285at2"/>
<dbReference type="InterPro" id="IPR038740">
    <property type="entry name" value="BioF2-like_GNAT_dom"/>
</dbReference>
<evidence type="ECO:0000313" key="2">
    <source>
        <dbReference type="EMBL" id="CDZ94918.1"/>
    </source>
</evidence>